<reference evidence="14 15" key="1">
    <citation type="submission" date="2017-09" db="EMBL/GenBank/DDBJ databases">
        <title>Depth-based differentiation of microbial function through sediment-hosted aquifers and enrichment of novel symbionts in the deep terrestrial subsurface.</title>
        <authorList>
            <person name="Probst A.J."/>
            <person name="Ladd B."/>
            <person name="Jarett J.K."/>
            <person name="Geller-Mcgrath D.E."/>
            <person name="Sieber C.M."/>
            <person name="Emerson J.B."/>
            <person name="Anantharaman K."/>
            <person name="Thomas B.C."/>
            <person name="Malmstrom R."/>
            <person name="Stieglmeier M."/>
            <person name="Klingl A."/>
            <person name="Woyke T."/>
            <person name="Ryan C.M."/>
            <person name="Banfield J.F."/>
        </authorList>
    </citation>
    <scope>NUCLEOTIDE SEQUENCE [LARGE SCALE GENOMIC DNA]</scope>
    <source>
        <strain evidence="14">CG10_big_fil_rev_8_21_14_0_10_32_10</strain>
    </source>
</reference>
<name>A0A2H0RAK6_UNCKA</name>
<dbReference type="InterPro" id="IPR035518">
    <property type="entry name" value="DPG_synthase"/>
</dbReference>
<evidence type="ECO:0000256" key="12">
    <source>
        <dbReference type="ARBA" id="ARBA00045097"/>
    </source>
</evidence>
<accession>A0A2H0RAK6</accession>
<dbReference type="Proteomes" id="UP000230214">
    <property type="component" value="Unassembled WGS sequence"/>
</dbReference>
<keyword evidence="11" id="KW-0472">Membrane</keyword>
<dbReference type="EC" id="2.4.1.117" evidence="4"/>
<evidence type="ECO:0000256" key="9">
    <source>
        <dbReference type="ARBA" id="ARBA00022968"/>
    </source>
</evidence>
<organism evidence="14 15">
    <name type="scientific">candidate division WWE3 bacterium CG10_big_fil_rev_8_21_14_0_10_32_10</name>
    <dbReference type="NCBI Taxonomy" id="1975090"/>
    <lineage>
        <taxon>Bacteria</taxon>
        <taxon>Katanobacteria</taxon>
    </lineage>
</organism>
<dbReference type="InterPro" id="IPR001173">
    <property type="entry name" value="Glyco_trans_2-like"/>
</dbReference>
<gene>
    <name evidence="14" type="ORF">COV24_01930</name>
</gene>
<protein>
    <recommendedName>
        <fullName evidence="4">dolichyl-phosphate beta-glucosyltransferase</fullName>
        <ecNumber evidence="4">2.4.1.117</ecNumber>
    </recommendedName>
</protein>
<evidence type="ECO:0000256" key="7">
    <source>
        <dbReference type="ARBA" id="ARBA00022692"/>
    </source>
</evidence>
<comment type="subcellular location">
    <subcellularLocation>
        <location evidence="1">Endoplasmic reticulum membrane</location>
        <topology evidence="1">Single-pass membrane protein</topology>
    </subcellularLocation>
</comment>
<dbReference type="EMBL" id="PCXU01000018">
    <property type="protein sequence ID" value="PIR43561.1"/>
    <property type="molecule type" value="Genomic_DNA"/>
</dbReference>
<comment type="caution">
    <text evidence="14">The sequence shown here is derived from an EMBL/GenBank/DDBJ whole genome shotgun (WGS) entry which is preliminary data.</text>
</comment>
<dbReference type="PANTHER" id="PTHR10859:SF91">
    <property type="entry name" value="DOLICHYL-PHOSPHATE BETA-GLUCOSYLTRANSFERASE"/>
    <property type="match status" value="1"/>
</dbReference>
<evidence type="ECO:0000256" key="11">
    <source>
        <dbReference type="ARBA" id="ARBA00023136"/>
    </source>
</evidence>
<comment type="similarity">
    <text evidence="3">Belongs to the glycosyltransferase 2 family.</text>
</comment>
<evidence type="ECO:0000256" key="6">
    <source>
        <dbReference type="ARBA" id="ARBA00022679"/>
    </source>
</evidence>
<keyword evidence="10" id="KW-1133">Transmembrane helix</keyword>
<evidence type="ECO:0000256" key="5">
    <source>
        <dbReference type="ARBA" id="ARBA00022676"/>
    </source>
</evidence>
<sequence length="257" mass="29279">MENTKKVGKPFLSVIIPAYNEEKNILDTLKNVENFLDKEDYAYEILVMDDGSSDSTYSIANNYSSTNKCIKVFNLPHRGKANTVIDGFKQAKGTYILFTDADSATPISEVKKLLHYVTEQGFDVCIASREGVGAVRKNEPWLRHFMGRVFNTLIRFLLLPGIEDTQCGFKLFTNISAKNIISKMKLYDSAEEINVPKVTAFDVELLFVAIKLRYKVKSVPVEWQYGEDSKVSNLRDSLNNFLDVAKVWWNNKKGLYD</sequence>
<keyword evidence="8" id="KW-0256">Endoplasmic reticulum</keyword>
<evidence type="ECO:0000256" key="2">
    <source>
        <dbReference type="ARBA" id="ARBA00004922"/>
    </source>
</evidence>
<keyword evidence="7" id="KW-0812">Transmembrane</keyword>
<evidence type="ECO:0000256" key="1">
    <source>
        <dbReference type="ARBA" id="ARBA00004389"/>
    </source>
</evidence>
<dbReference type="GO" id="GO:0006487">
    <property type="term" value="P:protein N-linked glycosylation"/>
    <property type="evidence" value="ECO:0007669"/>
    <property type="project" value="TreeGrafter"/>
</dbReference>
<keyword evidence="5" id="KW-0328">Glycosyltransferase</keyword>
<dbReference type="GO" id="GO:0004581">
    <property type="term" value="F:dolichyl-phosphate beta-glucosyltransferase activity"/>
    <property type="evidence" value="ECO:0007669"/>
    <property type="project" value="UniProtKB-EC"/>
</dbReference>
<feature type="domain" description="Glycosyltransferase 2-like" evidence="13">
    <location>
        <begin position="13"/>
        <end position="172"/>
    </location>
</feature>
<evidence type="ECO:0000256" key="8">
    <source>
        <dbReference type="ARBA" id="ARBA00022824"/>
    </source>
</evidence>
<evidence type="ECO:0000256" key="4">
    <source>
        <dbReference type="ARBA" id="ARBA00012583"/>
    </source>
</evidence>
<dbReference type="Pfam" id="PF00535">
    <property type="entry name" value="Glycos_transf_2"/>
    <property type="match status" value="1"/>
</dbReference>
<dbReference type="CDD" id="cd04188">
    <property type="entry name" value="DPG_synthase"/>
    <property type="match status" value="1"/>
</dbReference>
<evidence type="ECO:0000313" key="15">
    <source>
        <dbReference type="Proteomes" id="UP000230214"/>
    </source>
</evidence>
<proteinExistence type="inferred from homology"/>
<evidence type="ECO:0000256" key="10">
    <source>
        <dbReference type="ARBA" id="ARBA00022989"/>
    </source>
</evidence>
<comment type="catalytic activity">
    <reaction evidence="12">
        <text>a di-trans,poly-cis-dolichyl phosphate + UDP-alpha-D-glucose = a di-trans,poly-cis-dolichyl beta-D-glucosyl phosphate + UDP</text>
        <dbReference type="Rhea" id="RHEA:15401"/>
        <dbReference type="Rhea" id="RHEA-COMP:19498"/>
        <dbReference type="Rhea" id="RHEA-COMP:19502"/>
        <dbReference type="ChEBI" id="CHEBI:57525"/>
        <dbReference type="ChEBI" id="CHEBI:57683"/>
        <dbReference type="ChEBI" id="CHEBI:58223"/>
        <dbReference type="ChEBI" id="CHEBI:58885"/>
        <dbReference type="EC" id="2.4.1.117"/>
    </reaction>
    <physiologicalReaction direction="left-to-right" evidence="12">
        <dbReference type="Rhea" id="RHEA:15402"/>
    </physiologicalReaction>
</comment>
<dbReference type="InterPro" id="IPR029044">
    <property type="entry name" value="Nucleotide-diphossugar_trans"/>
</dbReference>
<dbReference type="AlphaFoldDB" id="A0A2H0RAK6"/>
<dbReference type="SUPFAM" id="SSF53448">
    <property type="entry name" value="Nucleotide-diphospho-sugar transferases"/>
    <property type="match status" value="1"/>
</dbReference>
<evidence type="ECO:0000259" key="13">
    <source>
        <dbReference type="Pfam" id="PF00535"/>
    </source>
</evidence>
<dbReference type="Gene3D" id="3.90.550.10">
    <property type="entry name" value="Spore Coat Polysaccharide Biosynthesis Protein SpsA, Chain A"/>
    <property type="match status" value="1"/>
</dbReference>
<evidence type="ECO:0000313" key="14">
    <source>
        <dbReference type="EMBL" id="PIR43561.1"/>
    </source>
</evidence>
<dbReference type="PANTHER" id="PTHR10859">
    <property type="entry name" value="GLYCOSYL TRANSFERASE"/>
    <property type="match status" value="1"/>
</dbReference>
<keyword evidence="9" id="KW-0735">Signal-anchor</keyword>
<evidence type="ECO:0000256" key="3">
    <source>
        <dbReference type="ARBA" id="ARBA00006739"/>
    </source>
</evidence>
<keyword evidence="6 14" id="KW-0808">Transferase</keyword>
<comment type="pathway">
    <text evidence="2">Protein modification; protein glycosylation.</text>
</comment>